<organism evidence="2 3">
    <name type="scientific">Trema orientale</name>
    <name type="common">Charcoal tree</name>
    <name type="synonym">Celtis orientalis</name>
    <dbReference type="NCBI Taxonomy" id="63057"/>
    <lineage>
        <taxon>Eukaryota</taxon>
        <taxon>Viridiplantae</taxon>
        <taxon>Streptophyta</taxon>
        <taxon>Embryophyta</taxon>
        <taxon>Tracheophyta</taxon>
        <taxon>Spermatophyta</taxon>
        <taxon>Magnoliopsida</taxon>
        <taxon>eudicotyledons</taxon>
        <taxon>Gunneridae</taxon>
        <taxon>Pentapetalae</taxon>
        <taxon>rosids</taxon>
        <taxon>fabids</taxon>
        <taxon>Rosales</taxon>
        <taxon>Cannabaceae</taxon>
        <taxon>Trema</taxon>
    </lineage>
</organism>
<gene>
    <name evidence="2" type="ORF">TorRG33x02_317600</name>
</gene>
<dbReference type="EMBL" id="JXTC01000502">
    <property type="protein sequence ID" value="PON49390.1"/>
    <property type="molecule type" value="Genomic_DNA"/>
</dbReference>
<name>A0A2P5BKT1_TREOI</name>
<dbReference type="InParanoid" id="A0A2P5BKT1"/>
<accession>A0A2P5BKT1</accession>
<proteinExistence type="predicted"/>
<evidence type="ECO:0000256" key="1">
    <source>
        <dbReference type="SAM" id="MobiDB-lite"/>
    </source>
</evidence>
<evidence type="ECO:0000313" key="3">
    <source>
        <dbReference type="Proteomes" id="UP000237000"/>
    </source>
</evidence>
<dbReference type="AlphaFoldDB" id="A0A2P5BKT1"/>
<comment type="caution">
    <text evidence="2">The sequence shown here is derived from an EMBL/GenBank/DDBJ whole genome shotgun (WGS) entry which is preliminary data.</text>
</comment>
<dbReference type="OrthoDB" id="10349358at2759"/>
<dbReference type="Proteomes" id="UP000237000">
    <property type="component" value="Unassembled WGS sequence"/>
</dbReference>
<evidence type="ECO:0000313" key="2">
    <source>
        <dbReference type="EMBL" id="PON49390.1"/>
    </source>
</evidence>
<feature type="compositionally biased region" description="Acidic residues" evidence="1">
    <location>
        <begin position="171"/>
        <end position="182"/>
    </location>
</feature>
<reference evidence="3" key="1">
    <citation type="submission" date="2016-06" db="EMBL/GenBank/DDBJ databases">
        <title>Parallel loss of symbiosis genes in relatives of nitrogen-fixing non-legume Parasponia.</title>
        <authorList>
            <person name="Van Velzen R."/>
            <person name="Holmer R."/>
            <person name="Bu F."/>
            <person name="Rutten L."/>
            <person name="Van Zeijl A."/>
            <person name="Liu W."/>
            <person name="Santuari L."/>
            <person name="Cao Q."/>
            <person name="Sharma T."/>
            <person name="Shen D."/>
            <person name="Roswanjaya Y."/>
            <person name="Wardhani T."/>
            <person name="Kalhor M.S."/>
            <person name="Jansen J."/>
            <person name="Van den Hoogen J."/>
            <person name="Gungor B."/>
            <person name="Hartog M."/>
            <person name="Hontelez J."/>
            <person name="Verver J."/>
            <person name="Yang W.-C."/>
            <person name="Schijlen E."/>
            <person name="Repin R."/>
            <person name="Schilthuizen M."/>
            <person name="Schranz E."/>
            <person name="Heidstra R."/>
            <person name="Miyata K."/>
            <person name="Fedorova E."/>
            <person name="Kohlen W."/>
            <person name="Bisseling T."/>
            <person name="Smit S."/>
            <person name="Geurts R."/>
        </authorList>
    </citation>
    <scope>NUCLEOTIDE SEQUENCE [LARGE SCALE GENOMIC DNA]</scope>
    <source>
        <strain evidence="3">cv. RG33-2</strain>
    </source>
</reference>
<protein>
    <submittedName>
        <fullName evidence="2">Uncharacterized protein</fullName>
    </submittedName>
</protein>
<sequence length="205" mass="23078">MDMNELVQLFGEAQAANDEKFAELRALVLELTNAVNTTHINLLNEMAKFSEAVNTRIDRIQWENNSRRHEYFAAAPAPAPAPAPSLPPGPPPPPPPPPFTTLVAPTGKRGVMAPQHYQHQNYRPQVPQYDQTTRWPLNAYNNNNDMTKRFKVEAPPAPEFDRSFNPRPLFEDEDDGGDDDNDWFNPRGLLNNCPACHAKGHVKEC</sequence>
<feature type="compositionally biased region" description="Pro residues" evidence="1">
    <location>
        <begin position="77"/>
        <end position="99"/>
    </location>
</feature>
<feature type="region of interest" description="Disordered" evidence="1">
    <location>
        <begin position="155"/>
        <end position="183"/>
    </location>
</feature>
<keyword evidence="3" id="KW-1185">Reference proteome</keyword>
<feature type="region of interest" description="Disordered" evidence="1">
    <location>
        <begin position="76"/>
        <end position="99"/>
    </location>
</feature>